<dbReference type="CDD" id="cd06171">
    <property type="entry name" value="Sigma70_r4"/>
    <property type="match status" value="1"/>
</dbReference>
<evidence type="ECO:0000256" key="2">
    <source>
        <dbReference type="ARBA" id="ARBA00023015"/>
    </source>
</evidence>
<evidence type="ECO:0000256" key="4">
    <source>
        <dbReference type="ARBA" id="ARBA00023125"/>
    </source>
</evidence>
<dbReference type="KEGG" id="min:Minf_1782"/>
<dbReference type="InterPro" id="IPR036388">
    <property type="entry name" value="WH-like_DNA-bd_sf"/>
</dbReference>
<gene>
    <name evidence="8" type="primary">rpoE</name>
    <name evidence="8" type="ordered locus">Minf_1782</name>
</gene>
<evidence type="ECO:0000256" key="1">
    <source>
        <dbReference type="ARBA" id="ARBA00010641"/>
    </source>
</evidence>
<dbReference type="Pfam" id="PF04542">
    <property type="entry name" value="Sigma70_r2"/>
    <property type="match status" value="1"/>
</dbReference>
<dbReference type="eggNOG" id="COG1595">
    <property type="taxonomic scope" value="Bacteria"/>
</dbReference>
<dbReference type="Pfam" id="PF08281">
    <property type="entry name" value="Sigma70_r4_2"/>
    <property type="match status" value="1"/>
</dbReference>
<dbReference type="Gene3D" id="1.10.1740.10">
    <property type="match status" value="1"/>
</dbReference>
<dbReference type="SUPFAM" id="SSF88946">
    <property type="entry name" value="Sigma2 domain of RNA polymerase sigma factors"/>
    <property type="match status" value="1"/>
</dbReference>
<evidence type="ECO:0000259" key="6">
    <source>
        <dbReference type="Pfam" id="PF04542"/>
    </source>
</evidence>
<dbReference type="InterPro" id="IPR014284">
    <property type="entry name" value="RNA_pol_sigma-70_dom"/>
</dbReference>
<keyword evidence="2" id="KW-0805">Transcription regulation</keyword>
<dbReference type="GO" id="GO:0016987">
    <property type="term" value="F:sigma factor activity"/>
    <property type="evidence" value="ECO:0007669"/>
    <property type="project" value="UniProtKB-KW"/>
</dbReference>
<name>B3DXC7_METI4</name>
<proteinExistence type="inferred from homology"/>
<dbReference type="Gene3D" id="1.10.10.10">
    <property type="entry name" value="Winged helix-like DNA-binding domain superfamily/Winged helix DNA-binding domain"/>
    <property type="match status" value="1"/>
</dbReference>
<dbReference type="GO" id="GO:0006352">
    <property type="term" value="P:DNA-templated transcription initiation"/>
    <property type="evidence" value="ECO:0007669"/>
    <property type="project" value="InterPro"/>
</dbReference>
<dbReference type="HOGENOM" id="CLU_047691_1_4_0"/>
<dbReference type="PANTHER" id="PTHR43133:SF8">
    <property type="entry name" value="RNA POLYMERASE SIGMA FACTOR HI_1459-RELATED"/>
    <property type="match status" value="1"/>
</dbReference>
<evidence type="ECO:0000259" key="7">
    <source>
        <dbReference type="Pfam" id="PF08281"/>
    </source>
</evidence>
<feature type="domain" description="RNA polymerase sigma-70 region 2" evidence="6">
    <location>
        <begin position="67"/>
        <end position="134"/>
    </location>
</feature>
<evidence type="ECO:0000313" key="8">
    <source>
        <dbReference type="EMBL" id="ACD83836.1"/>
    </source>
</evidence>
<dbReference type="InterPro" id="IPR013249">
    <property type="entry name" value="RNA_pol_sigma70_r4_t2"/>
</dbReference>
<dbReference type="Proteomes" id="UP000009149">
    <property type="component" value="Chromosome"/>
</dbReference>
<comment type="similarity">
    <text evidence="1">Belongs to the sigma-70 factor family. ECF subfamily.</text>
</comment>
<dbReference type="InterPro" id="IPR007627">
    <property type="entry name" value="RNA_pol_sigma70_r2"/>
</dbReference>
<dbReference type="EMBL" id="CP000975">
    <property type="protein sequence ID" value="ACD83836.1"/>
    <property type="molecule type" value="Genomic_DNA"/>
</dbReference>
<keyword evidence="5" id="KW-0804">Transcription</keyword>
<evidence type="ECO:0000313" key="9">
    <source>
        <dbReference type="Proteomes" id="UP000009149"/>
    </source>
</evidence>
<dbReference type="PANTHER" id="PTHR43133">
    <property type="entry name" value="RNA POLYMERASE ECF-TYPE SIGMA FACTO"/>
    <property type="match status" value="1"/>
</dbReference>
<dbReference type="NCBIfam" id="TIGR02937">
    <property type="entry name" value="sigma70-ECF"/>
    <property type="match status" value="1"/>
</dbReference>
<keyword evidence="3" id="KW-0731">Sigma factor</keyword>
<dbReference type="GO" id="GO:0003677">
    <property type="term" value="F:DNA binding"/>
    <property type="evidence" value="ECO:0007669"/>
    <property type="project" value="UniProtKB-KW"/>
</dbReference>
<dbReference type="InterPro" id="IPR039425">
    <property type="entry name" value="RNA_pol_sigma-70-like"/>
</dbReference>
<reference evidence="8 9" key="1">
    <citation type="journal article" date="2008" name="Biol. Direct">
        <title>Complete genome sequence of the extremely acidophilic methanotroph isolate V4, Methylacidiphilum infernorum, a representative of the bacterial phylum Verrucomicrobia.</title>
        <authorList>
            <person name="Hou S."/>
            <person name="Makarova K.S."/>
            <person name="Saw J.H."/>
            <person name="Senin P."/>
            <person name="Ly B.V."/>
            <person name="Zhou Z."/>
            <person name="Ren Y."/>
            <person name="Wang J."/>
            <person name="Galperin M.Y."/>
            <person name="Omelchenko M.V."/>
            <person name="Wolf Y.I."/>
            <person name="Yutin N."/>
            <person name="Koonin E.V."/>
            <person name="Stott M.B."/>
            <person name="Mountain B.W."/>
            <person name="Crowe M.A."/>
            <person name="Smirnova A.V."/>
            <person name="Dunfield P.F."/>
            <person name="Feng L."/>
            <person name="Wang L."/>
            <person name="Alam M."/>
        </authorList>
    </citation>
    <scope>NUCLEOTIDE SEQUENCE [LARGE SCALE GENOMIC DNA]</scope>
    <source>
        <strain evidence="9">Isolate V4</strain>
    </source>
</reference>
<keyword evidence="4" id="KW-0238">DNA-binding</keyword>
<dbReference type="InterPro" id="IPR013324">
    <property type="entry name" value="RNA_pol_sigma_r3/r4-like"/>
</dbReference>
<accession>B3DXC7</accession>
<protein>
    <submittedName>
        <fullName evidence="8">RNA polymerase sigma-70 factor, ECF subfamily</fullName>
    </submittedName>
</protein>
<sequence>MQSPSCSHVSVCPFVCRQSFRERKPSNQLCSVAEHRLCLWLSTISFQKPSYKNNGQGVMNRQEFEKFFEEYHKDAYRFALSLCRQPDQACDLVQQAFVLLYTHKENLKNALKVKNWLFTTLYRLFLRSKKREERYQYMGIEEMENFLVEENKGEITVDCQYVLDCLFQLDEPYRIVLLLYYMDELSYLDISEILNVPIGTVMSRIFRAKKSLRNLILAKGSNKGKNKRLKLEI</sequence>
<dbReference type="AlphaFoldDB" id="B3DXC7"/>
<organism evidence="8 9">
    <name type="scientific">Methylacidiphilum infernorum (isolate V4)</name>
    <name type="common">Methylokorus infernorum (strain V4)</name>
    <dbReference type="NCBI Taxonomy" id="481448"/>
    <lineage>
        <taxon>Bacteria</taxon>
        <taxon>Pseudomonadati</taxon>
        <taxon>Verrucomicrobiota</taxon>
        <taxon>Methylacidiphilae</taxon>
        <taxon>Methylacidiphilales</taxon>
        <taxon>Methylacidiphilaceae</taxon>
        <taxon>Methylacidiphilum (ex Ratnadevi et al. 2023)</taxon>
    </lineage>
</organism>
<evidence type="ECO:0000256" key="3">
    <source>
        <dbReference type="ARBA" id="ARBA00023082"/>
    </source>
</evidence>
<evidence type="ECO:0000256" key="5">
    <source>
        <dbReference type="ARBA" id="ARBA00023163"/>
    </source>
</evidence>
<dbReference type="InterPro" id="IPR013325">
    <property type="entry name" value="RNA_pol_sigma_r2"/>
</dbReference>
<dbReference type="SUPFAM" id="SSF88659">
    <property type="entry name" value="Sigma3 and sigma4 domains of RNA polymerase sigma factors"/>
    <property type="match status" value="1"/>
</dbReference>
<feature type="domain" description="RNA polymerase sigma factor 70 region 4 type 2" evidence="7">
    <location>
        <begin position="160"/>
        <end position="212"/>
    </location>
</feature>
<dbReference type="STRING" id="481448.Minf_1782"/>